<evidence type="ECO:0000256" key="1">
    <source>
        <dbReference type="ARBA" id="ARBA00022692"/>
    </source>
</evidence>
<reference evidence="7" key="1">
    <citation type="submission" date="2025-08" db="UniProtKB">
        <authorList>
            <consortium name="RefSeq"/>
        </authorList>
    </citation>
    <scope>IDENTIFICATION</scope>
</reference>
<feature type="transmembrane region" description="Helical" evidence="4">
    <location>
        <begin position="372"/>
        <end position="392"/>
    </location>
</feature>
<dbReference type="InterPro" id="IPR011701">
    <property type="entry name" value="MFS"/>
</dbReference>
<keyword evidence="1 4" id="KW-0812">Transmembrane</keyword>
<dbReference type="InterPro" id="IPR020846">
    <property type="entry name" value="MFS_dom"/>
</dbReference>
<evidence type="ECO:0000256" key="4">
    <source>
        <dbReference type="SAM" id="Phobius"/>
    </source>
</evidence>
<feature type="transmembrane region" description="Helical" evidence="4">
    <location>
        <begin position="86"/>
        <end position="108"/>
    </location>
</feature>
<feature type="transmembrane region" description="Helical" evidence="4">
    <location>
        <begin position="20"/>
        <end position="45"/>
    </location>
</feature>
<feature type="transmembrane region" description="Helical" evidence="4">
    <location>
        <begin position="51"/>
        <end position="74"/>
    </location>
</feature>
<feature type="transmembrane region" description="Helical" evidence="4">
    <location>
        <begin position="152"/>
        <end position="174"/>
    </location>
</feature>
<evidence type="ECO:0000256" key="3">
    <source>
        <dbReference type="ARBA" id="ARBA00023136"/>
    </source>
</evidence>
<dbReference type="Gene3D" id="1.20.1250.20">
    <property type="entry name" value="MFS general substrate transporter like domains"/>
    <property type="match status" value="1"/>
</dbReference>
<feature type="transmembrane region" description="Helical" evidence="4">
    <location>
        <begin position="114"/>
        <end position="140"/>
    </location>
</feature>
<evidence type="ECO:0000313" key="6">
    <source>
        <dbReference type="Proteomes" id="UP000675920"/>
    </source>
</evidence>
<feature type="transmembrane region" description="Helical" evidence="4">
    <location>
        <begin position="343"/>
        <end position="366"/>
    </location>
</feature>
<dbReference type="Pfam" id="PF07690">
    <property type="entry name" value="MFS_1"/>
    <property type="match status" value="1"/>
</dbReference>
<keyword evidence="2 4" id="KW-1133">Transmembrane helix</keyword>
<dbReference type="NCBIfam" id="NF003477">
    <property type="entry name" value="PRK05122.1"/>
    <property type="match status" value="1"/>
</dbReference>
<dbReference type="InterPro" id="IPR036259">
    <property type="entry name" value="MFS_trans_sf"/>
</dbReference>
<proteinExistence type="predicted"/>
<dbReference type="PROSITE" id="PS50850">
    <property type="entry name" value="MFS"/>
    <property type="match status" value="1"/>
</dbReference>
<dbReference type="OrthoDB" id="322544at2"/>
<protein>
    <submittedName>
        <fullName evidence="7">MFS transporter</fullName>
    </submittedName>
</protein>
<dbReference type="RefSeq" id="WP_028311073.1">
    <property type="nucleotide sequence ID" value="NZ_AXWS01000008.1"/>
</dbReference>
<dbReference type="CDD" id="cd17489">
    <property type="entry name" value="MFS_YfcJ_like"/>
    <property type="match status" value="1"/>
</dbReference>
<dbReference type="Proteomes" id="UP000675920">
    <property type="component" value="Unplaced"/>
</dbReference>
<keyword evidence="3 4" id="KW-0472">Membrane</keyword>
<dbReference type="PANTHER" id="PTHR23531">
    <property type="entry name" value="QUINOLENE RESISTANCE PROTEIN NORA"/>
    <property type="match status" value="1"/>
</dbReference>
<dbReference type="InterPro" id="IPR052714">
    <property type="entry name" value="MFS_Exporter"/>
</dbReference>
<feature type="transmembrane region" description="Helical" evidence="4">
    <location>
        <begin position="180"/>
        <end position="201"/>
    </location>
</feature>
<feature type="domain" description="Major facilitator superfamily (MFS) profile" evidence="5">
    <location>
        <begin position="212"/>
        <end position="399"/>
    </location>
</feature>
<dbReference type="NCBIfam" id="NF009048">
    <property type="entry name" value="PRK12382.1"/>
    <property type="match status" value="1"/>
</dbReference>
<dbReference type="PANTHER" id="PTHR23531:SF1">
    <property type="entry name" value="QUINOLENE RESISTANCE PROTEIN NORA"/>
    <property type="match status" value="1"/>
</dbReference>
<keyword evidence="6" id="KW-1185">Reference proteome</keyword>
<name>A0A8B6X359_9BURK</name>
<feature type="transmembrane region" description="Helical" evidence="4">
    <location>
        <begin position="221"/>
        <end position="247"/>
    </location>
</feature>
<evidence type="ECO:0000313" key="7">
    <source>
        <dbReference type="RefSeq" id="WP_028311073.1"/>
    </source>
</evidence>
<organism evidence="6 7">
    <name type="scientific">Derxia gummosa DSM 723</name>
    <dbReference type="NCBI Taxonomy" id="1121388"/>
    <lineage>
        <taxon>Bacteria</taxon>
        <taxon>Pseudomonadati</taxon>
        <taxon>Pseudomonadota</taxon>
        <taxon>Betaproteobacteria</taxon>
        <taxon>Burkholderiales</taxon>
        <taxon>Alcaligenaceae</taxon>
        <taxon>Derxia</taxon>
    </lineage>
</organism>
<evidence type="ECO:0000259" key="5">
    <source>
        <dbReference type="PROSITE" id="PS50850"/>
    </source>
</evidence>
<dbReference type="SUPFAM" id="SSF103473">
    <property type="entry name" value="MFS general substrate transporter"/>
    <property type="match status" value="1"/>
</dbReference>
<accession>A0A8B6X359</accession>
<feature type="transmembrane region" description="Helical" evidence="4">
    <location>
        <begin position="284"/>
        <end position="302"/>
    </location>
</feature>
<feature type="transmembrane region" description="Helical" evidence="4">
    <location>
        <begin position="253"/>
        <end position="272"/>
    </location>
</feature>
<feature type="transmembrane region" description="Helical" evidence="4">
    <location>
        <begin position="308"/>
        <end position="331"/>
    </location>
</feature>
<evidence type="ECO:0000256" key="2">
    <source>
        <dbReference type="ARBA" id="ARBA00022989"/>
    </source>
</evidence>
<dbReference type="AlphaFoldDB" id="A0A8B6X359"/>
<sequence>MSASPASIAPAVAPPVPRSLLPLALLVFFAFLPLGIPLSVLPLLLHDKLGAGTTLVGIVIGLEFVAAVLSRPLGGRIADGRGPRDAVLAGVALIVLAGAGYFAALALLGRPALAIGALLLGRVALGAGESLITTGALAWGVGMLGVRSAGRVMVWVGIAIYAAFGAGPALGIALERRAGFGGVALLATLLPLATLPFVALLPRTPGTGGRRVPFAQVLGRVLLPGAGLALCGIGFGAITAFVSLLFAERGWADAAWCFTAFGAGFIGARLLFSGAPDRFGGARVAMPCLVIELAGQLLIWGGGAPWMAWLGAALTGFGYSLAFPAFGVEAVRRAPPEVRGGAMGAYVAFLDVSLGVCGPLNGWVAAHAGLPAVYLVGAAGAALAFGVALALLRAPRAAG</sequence>
<dbReference type="GO" id="GO:0022857">
    <property type="term" value="F:transmembrane transporter activity"/>
    <property type="evidence" value="ECO:0007669"/>
    <property type="project" value="InterPro"/>
</dbReference>